<evidence type="ECO:0000313" key="4">
    <source>
        <dbReference type="Proteomes" id="UP001150538"/>
    </source>
</evidence>
<dbReference type="Gene3D" id="3.40.50.1110">
    <property type="entry name" value="SGNH hydrolase"/>
    <property type="match status" value="1"/>
</dbReference>
<gene>
    <name evidence="3" type="ORF">H4219_002874</name>
</gene>
<dbReference type="AlphaFoldDB" id="A0A9W8DTG5"/>
<organism evidence="3 4">
    <name type="scientific">Mycoemilia scoparia</name>
    <dbReference type="NCBI Taxonomy" id="417184"/>
    <lineage>
        <taxon>Eukaryota</taxon>
        <taxon>Fungi</taxon>
        <taxon>Fungi incertae sedis</taxon>
        <taxon>Zoopagomycota</taxon>
        <taxon>Kickxellomycotina</taxon>
        <taxon>Kickxellomycetes</taxon>
        <taxon>Kickxellales</taxon>
        <taxon>Kickxellaceae</taxon>
        <taxon>Mycoemilia</taxon>
    </lineage>
</organism>
<dbReference type="Proteomes" id="UP001150538">
    <property type="component" value="Unassembled WGS sequence"/>
</dbReference>
<comment type="caution">
    <text evidence="3">The sequence shown here is derived from an EMBL/GenBank/DDBJ whole genome shotgun (WGS) entry which is preliminary data.</text>
</comment>
<keyword evidence="1" id="KW-0378">Hydrolase</keyword>
<protein>
    <submittedName>
        <fullName evidence="3">Uncharacterized protein</fullName>
    </submittedName>
</protein>
<name>A0A9W8DTG5_9FUNG</name>
<evidence type="ECO:0000256" key="2">
    <source>
        <dbReference type="SAM" id="SignalP"/>
    </source>
</evidence>
<dbReference type="OrthoDB" id="1600564at2759"/>
<dbReference type="PANTHER" id="PTHR45648:SF22">
    <property type="entry name" value="GDSL LIPASE_ACYLHYDROLASE FAMILY PROTEIN (AFU_ORTHOLOGUE AFUA_4G14700)"/>
    <property type="match status" value="1"/>
</dbReference>
<feature type="chain" id="PRO_5040918279" evidence="2">
    <location>
        <begin position="23"/>
        <end position="384"/>
    </location>
</feature>
<dbReference type="GO" id="GO:0016788">
    <property type="term" value="F:hydrolase activity, acting on ester bonds"/>
    <property type="evidence" value="ECO:0007669"/>
    <property type="project" value="InterPro"/>
</dbReference>
<feature type="signal peptide" evidence="2">
    <location>
        <begin position="1"/>
        <end position="22"/>
    </location>
</feature>
<dbReference type="InterPro" id="IPR036514">
    <property type="entry name" value="SGNH_hydro_sf"/>
</dbReference>
<evidence type="ECO:0000256" key="1">
    <source>
        <dbReference type="ARBA" id="ARBA00022801"/>
    </source>
</evidence>
<accession>A0A9W8DTG5</accession>
<dbReference type="EMBL" id="JANBPU010000056">
    <property type="protein sequence ID" value="KAJ1917986.1"/>
    <property type="molecule type" value="Genomic_DNA"/>
</dbReference>
<sequence length="384" mass="42676">MVGRILGWVIAVAATTVHVSFAYQYNNTVSNTVTFTNNPKGTLVVFGDSAADNGNLDKAIGQQGMWYGHYSNGPMWNEFTAYMLNYTLKNYAFGGATASDVVEAPIRKGYRIPTYLDTIDWYLKDNANLTQSEKDNTVIAINHGPNTLWWGMTENNFMGVSHNIINTVAADLYKGIDMLYQGGYKKFVFINLLNFRLKPVETGPPPPGLAPEYAEKIGEYGAIAEDLMNSYIQQINLDIDLQLPRFLSKHPNLVNFTVIDNYEEVKELMHGPTLSALGITDIDNACIFTGDYDPNMVVCENPNSHYFYDQYHPNVRVQALQGIAVAEVIQGKTAPKNLAQRLIGIVKEYDLSQSKPGKNIIDTVTNLVLEKMKNKNSTKATGSA</sequence>
<dbReference type="PANTHER" id="PTHR45648">
    <property type="entry name" value="GDSL LIPASE/ACYLHYDROLASE FAMILY PROTEIN (AFU_ORTHOLOGUE AFUA_4G14700)"/>
    <property type="match status" value="1"/>
</dbReference>
<dbReference type="Pfam" id="PF00657">
    <property type="entry name" value="Lipase_GDSL"/>
    <property type="match status" value="1"/>
</dbReference>
<reference evidence="3" key="1">
    <citation type="submission" date="2022-07" db="EMBL/GenBank/DDBJ databases">
        <title>Phylogenomic reconstructions and comparative analyses of Kickxellomycotina fungi.</title>
        <authorList>
            <person name="Reynolds N.K."/>
            <person name="Stajich J.E."/>
            <person name="Barry K."/>
            <person name="Grigoriev I.V."/>
            <person name="Crous P."/>
            <person name="Smith M.E."/>
        </authorList>
    </citation>
    <scope>NUCLEOTIDE SEQUENCE</scope>
    <source>
        <strain evidence="3">NBRC 100468</strain>
    </source>
</reference>
<keyword evidence="2" id="KW-0732">Signal</keyword>
<evidence type="ECO:0000313" key="3">
    <source>
        <dbReference type="EMBL" id="KAJ1917986.1"/>
    </source>
</evidence>
<dbReference type="SUPFAM" id="SSF52266">
    <property type="entry name" value="SGNH hydrolase"/>
    <property type="match status" value="1"/>
</dbReference>
<dbReference type="InterPro" id="IPR051058">
    <property type="entry name" value="GDSL_Est/Lipase"/>
</dbReference>
<proteinExistence type="predicted"/>
<dbReference type="InterPro" id="IPR001087">
    <property type="entry name" value="GDSL"/>
</dbReference>
<keyword evidence="4" id="KW-1185">Reference proteome</keyword>